<accession>A0A2Z4G8Q6</accession>
<dbReference type="KEGG" id="als:DJ013_05350"/>
<dbReference type="Proteomes" id="UP000249873">
    <property type="component" value="Chromosome"/>
</dbReference>
<dbReference type="OrthoDB" id="2087130at2"/>
<name>A0A2Z4G8Q6_9BACT</name>
<gene>
    <name evidence="1" type="ORF">DJ013_05350</name>
</gene>
<evidence type="ECO:0000313" key="2">
    <source>
        <dbReference type="Proteomes" id="UP000249873"/>
    </source>
</evidence>
<reference evidence="1 2" key="1">
    <citation type="submission" date="2018-05" db="EMBL/GenBank/DDBJ databases">
        <title>Complete genome sequence of Arcticibacterium luteifluviistationis SM1504T, a cytophagaceae bacterium isolated from Arctic surface seawater.</title>
        <authorList>
            <person name="Li Y."/>
            <person name="Qin Q.-L."/>
        </authorList>
    </citation>
    <scope>NUCLEOTIDE SEQUENCE [LARGE SCALE GENOMIC DNA]</scope>
    <source>
        <strain evidence="1 2">SM1504</strain>
    </source>
</reference>
<dbReference type="AlphaFoldDB" id="A0A2Z4G8Q6"/>
<proteinExistence type="predicted"/>
<dbReference type="EMBL" id="CP029480">
    <property type="protein sequence ID" value="AWV97619.1"/>
    <property type="molecule type" value="Genomic_DNA"/>
</dbReference>
<organism evidence="1 2">
    <name type="scientific">Arcticibacterium luteifluviistationis</name>
    <dbReference type="NCBI Taxonomy" id="1784714"/>
    <lineage>
        <taxon>Bacteria</taxon>
        <taxon>Pseudomonadati</taxon>
        <taxon>Bacteroidota</taxon>
        <taxon>Cytophagia</taxon>
        <taxon>Cytophagales</taxon>
        <taxon>Leadbetterellaceae</taxon>
        <taxon>Arcticibacterium</taxon>
    </lineage>
</organism>
<keyword evidence="2" id="KW-1185">Reference proteome</keyword>
<protein>
    <submittedName>
        <fullName evidence="1">Uncharacterized protein</fullName>
    </submittedName>
</protein>
<sequence>MNFSISQRALLTIFEDHNFKDDLSRKLRHTTSIVLEKCANGTEISVSFPGYKAYRKTTGAIIYDYRVDIIKGGIKTSLSHANLIVDIYNKIRFGRLFALGMSNALIQLSQESDIDLKQFIADLRYLKKKPSEELLDLVSEWHGDKKFNKVGNSFDLTLEELFLSIKWIVIQEDINYPIANGFLGRKMCFSRYLEAVFATHQRGNNLEDVIKRTLSHERPKPWVTMDYSFLDDIQ</sequence>
<dbReference type="RefSeq" id="WP_111370721.1">
    <property type="nucleotide sequence ID" value="NZ_CP029480.1"/>
</dbReference>
<evidence type="ECO:0000313" key="1">
    <source>
        <dbReference type="EMBL" id="AWV97619.1"/>
    </source>
</evidence>